<dbReference type="InterPro" id="IPR053930">
    <property type="entry name" value="RapZ-like_N"/>
</dbReference>
<dbReference type="GO" id="GO:0005525">
    <property type="term" value="F:GTP binding"/>
    <property type="evidence" value="ECO:0007669"/>
    <property type="project" value="UniProtKB-KW"/>
</dbReference>
<dbReference type="Pfam" id="PF03668">
    <property type="entry name" value="RapZ-like_N"/>
    <property type="match status" value="1"/>
</dbReference>
<keyword evidence="6" id="KW-0808">Transferase</keyword>
<keyword evidence="2" id="KW-0067">ATP-binding</keyword>
<dbReference type="EMBL" id="LNQE01001866">
    <property type="protein sequence ID" value="KUG03845.1"/>
    <property type="molecule type" value="Genomic_DNA"/>
</dbReference>
<dbReference type="Gene3D" id="3.40.50.300">
    <property type="entry name" value="P-loop containing nucleotide triphosphate hydrolases"/>
    <property type="match status" value="1"/>
</dbReference>
<dbReference type="GO" id="GO:0016301">
    <property type="term" value="F:kinase activity"/>
    <property type="evidence" value="ECO:0007669"/>
    <property type="project" value="UniProtKB-KW"/>
</dbReference>
<reference evidence="6" key="1">
    <citation type="journal article" date="2015" name="Proc. Natl. Acad. Sci. U.S.A.">
        <title>Networks of energetic and metabolic interactions define dynamics in microbial communities.</title>
        <authorList>
            <person name="Embree M."/>
            <person name="Liu J.K."/>
            <person name="Al-Bassam M.M."/>
            <person name="Zengler K."/>
        </authorList>
    </citation>
    <scope>NUCLEOTIDE SEQUENCE</scope>
</reference>
<gene>
    <name evidence="6" type="ORF">ASZ90_018742</name>
</gene>
<evidence type="ECO:0000313" key="6">
    <source>
        <dbReference type="EMBL" id="KUG03845.1"/>
    </source>
</evidence>
<keyword evidence="1" id="KW-0547">Nucleotide-binding</keyword>
<name>A0A0W8E5H6_9ZZZZ</name>
<dbReference type="NCBIfam" id="NF003828">
    <property type="entry name" value="PRK05416.1"/>
    <property type="match status" value="1"/>
</dbReference>
<evidence type="ECO:0000256" key="3">
    <source>
        <dbReference type="ARBA" id="ARBA00023134"/>
    </source>
</evidence>
<organism evidence="6">
    <name type="scientific">hydrocarbon metagenome</name>
    <dbReference type="NCBI Taxonomy" id="938273"/>
    <lineage>
        <taxon>unclassified sequences</taxon>
        <taxon>metagenomes</taxon>
        <taxon>ecological metagenomes</taxon>
    </lineage>
</organism>
<dbReference type="SUPFAM" id="SSF52540">
    <property type="entry name" value="P-loop containing nucleoside triphosphate hydrolases"/>
    <property type="match status" value="1"/>
</dbReference>
<dbReference type="InterPro" id="IPR027417">
    <property type="entry name" value="P-loop_NTPase"/>
</dbReference>
<feature type="domain" description="RapZ C-terminal" evidence="5">
    <location>
        <begin position="170"/>
        <end position="287"/>
    </location>
</feature>
<evidence type="ECO:0000259" key="4">
    <source>
        <dbReference type="Pfam" id="PF03668"/>
    </source>
</evidence>
<dbReference type="InterPro" id="IPR005337">
    <property type="entry name" value="RapZ-like"/>
</dbReference>
<accession>A0A0W8E5H6</accession>
<sequence length="295" mass="33495">MVKKGEVLRILIITGLSGAGKTQTVNCLEDIGYYCVDNLPPALLTKFVELGVQSEGKIDKVALVMDARGGDFFHDLIRSLGELEQDSIQYEILFLEASDEVLVRRFKESRRKHPLSGRWRLLEAIQIEKTMLEELRGQANVVIDTSNTTSRELREKLISLYSEQAINGFSINIVSFGYKMGIPLDSDLVIDVRFLPNPFYDPTMKTMTGMDQEVKDFVLESAVTRSFNRRFMGLLKYLIPHYIKEGKTNLALSIGCTGGQHRSVVLAEYMAKQLKNMGYSVLVKHRDNARYKLEE</sequence>
<dbReference type="AlphaFoldDB" id="A0A0W8E5H6"/>
<evidence type="ECO:0000256" key="2">
    <source>
        <dbReference type="ARBA" id="ARBA00022840"/>
    </source>
</evidence>
<dbReference type="PANTHER" id="PTHR30448">
    <property type="entry name" value="RNASE ADAPTER PROTEIN RAPZ"/>
    <property type="match status" value="1"/>
</dbReference>
<protein>
    <submittedName>
        <fullName evidence="6">Putative p-loop-containing kinase</fullName>
    </submittedName>
</protein>
<keyword evidence="3" id="KW-0342">GTP-binding</keyword>
<keyword evidence="6" id="KW-0418">Kinase</keyword>
<proteinExistence type="inferred from homology"/>
<dbReference type="PANTHER" id="PTHR30448:SF0">
    <property type="entry name" value="RNASE ADAPTER PROTEIN RAPZ"/>
    <property type="match status" value="1"/>
</dbReference>
<evidence type="ECO:0000259" key="5">
    <source>
        <dbReference type="Pfam" id="PF22740"/>
    </source>
</evidence>
<dbReference type="HAMAP" id="MF_00636">
    <property type="entry name" value="RapZ_like"/>
    <property type="match status" value="1"/>
</dbReference>
<evidence type="ECO:0000256" key="1">
    <source>
        <dbReference type="ARBA" id="ARBA00022741"/>
    </source>
</evidence>
<dbReference type="PIRSF" id="PIRSF005052">
    <property type="entry name" value="P-loopkin"/>
    <property type="match status" value="1"/>
</dbReference>
<dbReference type="Pfam" id="PF22740">
    <property type="entry name" value="PapZ_C"/>
    <property type="match status" value="1"/>
</dbReference>
<comment type="caution">
    <text evidence="6">The sequence shown here is derived from an EMBL/GenBank/DDBJ whole genome shotgun (WGS) entry which is preliminary data.</text>
</comment>
<dbReference type="InterPro" id="IPR053931">
    <property type="entry name" value="RapZ_C"/>
</dbReference>
<feature type="domain" description="RapZ-like N-terminal" evidence="4">
    <location>
        <begin position="9"/>
        <end position="159"/>
    </location>
</feature>
<dbReference type="GO" id="GO:0005524">
    <property type="term" value="F:ATP binding"/>
    <property type="evidence" value="ECO:0007669"/>
    <property type="project" value="UniProtKB-KW"/>
</dbReference>